<dbReference type="EMBL" id="CAJPEV010000461">
    <property type="protein sequence ID" value="CAG0885520.1"/>
    <property type="molecule type" value="Genomic_DNA"/>
</dbReference>
<dbReference type="Gene3D" id="2.60.120.620">
    <property type="entry name" value="q2cbj1_9rhob like domain"/>
    <property type="match status" value="1"/>
</dbReference>
<evidence type="ECO:0000313" key="6">
    <source>
        <dbReference type="Proteomes" id="UP000677054"/>
    </source>
</evidence>
<protein>
    <recommendedName>
        <fullName evidence="7">Phytanoyl-CoA dioxygenase</fullName>
    </recommendedName>
</protein>
<dbReference type="EMBL" id="LR899978">
    <property type="protein sequence ID" value="CAD7243591.1"/>
    <property type="molecule type" value="Genomic_DNA"/>
</dbReference>
<dbReference type="AlphaFoldDB" id="A0A7R8XC53"/>
<comment type="similarity">
    <text evidence="4">Belongs to the PhyH family. PHYHD1 subfamily.</text>
</comment>
<dbReference type="InterPro" id="IPR008775">
    <property type="entry name" value="Phytyl_CoA_dOase-like"/>
</dbReference>
<evidence type="ECO:0000256" key="1">
    <source>
        <dbReference type="ARBA" id="ARBA00001962"/>
    </source>
</evidence>
<keyword evidence="6" id="KW-1185">Reference proteome</keyword>
<evidence type="ECO:0000256" key="2">
    <source>
        <dbReference type="ARBA" id="ARBA00022723"/>
    </source>
</evidence>
<dbReference type="PANTHER" id="PTHR20883">
    <property type="entry name" value="PHYTANOYL-COA DIOXYGENASE DOMAIN CONTAINING 1"/>
    <property type="match status" value="1"/>
</dbReference>
<proteinExistence type="inferred from homology"/>
<comment type="cofactor">
    <cofactor evidence="1">
        <name>Fe cation</name>
        <dbReference type="ChEBI" id="CHEBI:24875"/>
    </cofactor>
</comment>
<evidence type="ECO:0000256" key="4">
    <source>
        <dbReference type="ARBA" id="ARBA00038356"/>
    </source>
</evidence>
<name>A0A7R8XC53_9CRUS</name>
<evidence type="ECO:0000256" key="3">
    <source>
        <dbReference type="ARBA" id="ARBA00023004"/>
    </source>
</evidence>
<gene>
    <name evidence="5" type="ORF">DSTB1V02_LOCUS3507</name>
</gene>
<dbReference type="SUPFAM" id="SSF51197">
    <property type="entry name" value="Clavaminate synthase-like"/>
    <property type="match status" value="1"/>
</dbReference>
<dbReference type="OrthoDB" id="445007at2759"/>
<accession>A0A7R8XC53</accession>
<dbReference type="Proteomes" id="UP000677054">
    <property type="component" value="Unassembled WGS sequence"/>
</dbReference>
<keyword evidence="2" id="KW-0479">Metal-binding</keyword>
<reference evidence="5" key="1">
    <citation type="submission" date="2020-11" db="EMBL/GenBank/DDBJ databases">
        <authorList>
            <person name="Tran Van P."/>
        </authorList>
    </citation>
    <scope>NUCLEOTIDE SEQUENCE</scope>
</reference>
<evidence type="ECO:0008006" key="7">
    <source>
        <dbReference type="Google" id="ProtNLM"/>
    </source>
</evidence>
<sequence length="300" mass="34714">MEKTEGLSPQQRALYLEKGYLVIEDFLTETEVVDLMEACSRIVDSIDPEEKAVRFSTVNQVQRLVRKLEEKEGYFITSGDKIRHFFEEDALDENGRLKVDKALSINKIGHALHWLDPVFKKYTFSEKVKNFAKSLDYVRPMVVQSMYIFKQPTMGGYVIPHQDSSYLYTEPPTAMGFWLALDDATLENGCLWFWPGSHLKFPEMKRRFVRYTDENGKVRVTYKGDEDNKVPESEWVPAPAKRGSCVLIHGGVYHKSEKNLSPKSRHAHTFHIIEGATSQWSPDNWLQPTDQVPFIPLYEN</sequence>
<dbReference type="Pfam" id="PF05721">
    <property type="entry name" value="PhyH"/>
    <property type="match status" value="1"/>
</dbReference>
<dbReference type="PANTHER" id="PTHR20883:SF15">
    <property type="entry name" value="PHYTANOYL-COA DIOXYGENASE DOMAIN-CONTAINING PROTEIN 1"/>
    <property type="match status" value="1"/>
</dbReference>
<keyword evidence="3" id="KW-0408">Iron</keyword>
<evidence type="ECO:0000313" key="5">
    <source>
        <dbReference type="EMBL" id="CAD7243591.1"/>
    </source>
</evidence>
<dbReference type="GO" id="GO:0046872">
    <property type="term" value="F:metal ion binding"/>
    <property type="evidence" value="ECO:0007669"/>
    <property type="project" value="UniProtKB-KW"/>
</dbReference>
<organism evidence="5">
    <name type="scientific">Darwinula stevensoni</name>
    <dbReference type="NCBI Taxonomy" id="69355"/>
    <lineage>
        <taxon>Eukaryota</taxon>
        <taxon>Metazoa</taxon>
        <taxon>Ecdysozoa</taxon>
        <taxon>Arthropoda</taxon>
        <taxon>Crustacea</taxon>
        <taxon>Oligostraca</taxon>
        <taxon>Ostracoda</taxon>
        <taxon>Podocopa</taxon>
        <taxon>Podocopida</taxon>
        <taxon>Darwinulocopina</taxon>
        <taxon>Darwinuloidea</taxon>
        <taxon>Darwinulidae</taxon>
        <taxon>Darwinula</taxon>
    </lineage>
</organism>